<dbReference type="PANTHER" id="PTHR12302:SF26">
    <property type="entry name" value="BLR1266 PROTEIN"/>
    <property type="match status" value="1"/>
</dbReference>
<accession>A0ABR2YWQ3</accession>
<gene>
    <name evidence="2" type="ORF">WJX75_001171</name>
</gene>
<dbReference type="Pfam" id="PF00565">
    <property type="entry name" value="SNase"/>
    <property type="match status" value="1"/>
</dbReference>
<organism evidence="2 3">
    <name type="scientific">Coccomyxa subellipsoidea</name>
    <dbReference type="NCBI Taxonomy" id="248742"/>
    <lineage>
        <taxon>Eukaryota</taxon>
        <taxon>Viridiplantae</taxon>
        <taxon>Chlorophyta</taxon>
        <taxon>core chlorophytes</taxon>
        <taxon>Trebouxiophyceae</taxon>
        <taxon>Trebouxiophyceae incertae sedis</taxon>
        <taxon>Coccomyxaceae</taxon>
        <taxon>Coccomyxa</taxon>
    </lineage>
</organism>
<dbReference type="InterPro" id="IPR035437">
    <property type="entry name" value="SNase_OB-fold_sf"/>
</dbReference>
<dbReference type="PANTHER" id="PTHR12302">
    <property type="entry name" value="EBNA2 BINDING PROTEIN P100"/>
    <property type="match status" value="1"/>
</dbReference>
<proteinExistence type="predicted"/>
<dbReference type="EMBL" id="JALJOT010000003">
    <property type="protein sequence ID" value="KAK9916314.1"/>
    <property type="molecule type" value="Genomic_DNA"/>
</dbReference>
<dbReference type="InterPro" id="IPR016071">
    <property type="entry name" value="Staphylococal_nuclease_OB-fold"/>
</dbReference>
<keyword evidence="3" id="KW-1185">Reference proteome</keyword>
<protein>
    <recommendedName>
        <fullName evidence="1">TNase-like domain-containing protein</fullName>
    </recommendedName>
</protein>
<sequence>MARGTKLSPKSKYRDCECILKSVRQAGWSTALSLLLSALVMHPAWAGDVLRGPARIVDGDTLEIAGERVRLLGIDAPEKAQICQDAEGQGYQCGLAIKDELTRQVGSSPIQCKAEARDMYGRNVSKCTAPGTGDLGTWLVSNGYAVAYRQYSKEYIALEESAHAAQKGIWAGSFQNSSSAWHH</sequence>
<dbReference type="Gene3D" id="2.40.50.90">
    <property type="match status" value="1"/>
</dbReference>
<dbReference type="Proteomes" id="UP001491310">
    <property type="component" value="Unassembled WGS sequence"/>
</dbReference>
<name>A0ABR2YWQ3_9CHLO</name>
<feature type="domain" description="TNase-like" evidence="1">
    <location>
        <begin position="55"/>
        <end position="172"/>
    </location>
</feature>
<comment type="caution">
    <text evidence="2">The sequence shown here is derived from an EMBL/GenBank/DDBJ whole genome shotgun (WGS) entry which is preliminary data.</text>
</comment>
<dbReference type="SUPFAM" id="SSF50199">
    <property type="entry name" value="Staphylococcal nuclease"/>
    <property type="match status" value="1"/>
</dbReference>
<dbReference type="PROSITE" id="PS50830">
    <property type="entry name" value="TNASE_3"/>
    <property type="match status" value="1"/>
</dbReference>
<evidence type="ECO:0000313" key="2">
    <source>
        <dbReference type="EMBL" id="KAK9916314.1"/>
    </source>
</evidence>
<reference evidence="2 3" key="1">
    <citation type="journal article" date="2024" name="Nat. Commun.">
        <title>Phylogenomics reveals the evolutionary origins of lichenization in chlorophyte algae.</title>
        <authorList>
            <person name="Puginier C."/>
            <person name="Libourel C."/>
            <person name="Otte J."/>
            <person name="Skaloud P."/>
            <person name="Haon M."/>
            <person name="Grisel S."/>
            <person name="Petersen M."/>
            <person name="Berrin J.G."/>
            <person name="Delaux P.M."/>
            <person name="Dal Grande F."/>
            <person name="Keller J."/>
        </authorList>
    </citation>
    <scope>NUCLEOTIDE SEQUENCE [LARGE SCALE GENOMIC DNA]</scope>
    <source>
        <strain evidence="2 3">SAG 216-7</strain>
    </source>
</reference>
<dbReference type="SMART" id="SM00318">
    <property type="entry name" value="SNc"/>
    <property type="match status" value="1"/>
</dbReference>
<evidence type="ECO:0000259" key="1">
    <source>
        <dbReference type="PROSITE" id="PS50830"/>
    </source>
</evidence>
<evidence type="ECO:0000313" key="3">
    <source>
        <dbReference type="Proteomes" id="UP001491310"/>
    </source>
</evidence>